<organism evidence="1 2">
    <name type="scientific">Muricoccus nepalensis</name>
    <dbReference type="NCBI Taxonomy" id="1854500"/>
    <lineage>
        <taxon>Bacteria</taxon>
        <taxon>Pseudomonadati</taxon>
        <taxon>Pseudomonadota</taxon>
        <taxon>Alphaproteobacteria</taxon>
        <taxon>Acetobacterales</taxon>
        <taxon>Roseomonadaceae</taxon>
        <taxon>Muricoccus</taxon>
    </lineage>
</organism>
<sequence>MSTGTMYELQGEFSPLHERPDPEFGRFLRRAFKTLAPMAARLVVGAIPGVGAVAGPLAGNLVRSLTREQQEQLEAALHELGSGASGEAYGEFGEFGEQEGELSPETMYGEMSGEMTHEFGGAPEWSGEAEFGQEMAGLGEFGEFGEGGSQPEGEMGFGGAGGEMALMEQIAHEAAAAHNGVAAEALAGSLVPLATRLARAGAPALRRATPALAMAAGRLAGAMRRNPATRPLVRVLPYVLTRTAQAMARGAGMGQPMPPQRAVRIMAGQTYRVFSKPDIAISILVRSGRRPRVTMRRGY</sequence>
<dbReference type="RefSeq" id="WP_140881072.1">
    <property type="nucleotide sequence ID" value="NZ_RCZP01000001.1"/>
</dbReference>
<accession>A0A502GHJ8</accession>
<proteinExistence type="predicted"/>
<evidence type="ECO:0000313" key="2">
    <source>
        <dbReference type="Proteomes" id="UP000317078"/>
    </source>
</evidence>
<gene>
    <name evidence="1" type="ORF">EAH89_01990</name>
</gene>
<dbReference type="AlphaFoldDB" id="A0A502GHJ8"/>
<reference evidence="1 2" key="1">
    <citation type="journal article" date="2019" name="Environ. Microbiol.">
        <title>Species interactions and distinct microbial communities in high Arctic permafrost affected cryosols are associated with the CH4 and CO2 gas fluxes.</title>
        <authorList>
            <person name="Altshuler I."/>
            <person name="Hamel J."/>
            <person name="Turney S."/>
            <person name="Magnuson E."/>
            <person name="Levesque R."/>
            <person name="Greer C."/>
            <person name="Whyte L.G."/>
        </authorList>
    </citation>
    <scope>NUCLEOTIDE SEQUENCE [LARGE SCALE GENOMIC DNA]</scope>
    <source>
        <strain evidence="1 2">S9.3B</strain>
    </source>
</reference>
<dbReference type="EMBL" id="RCZP01000001">
    <property type="protein sequence ID" value="TPG61344.1"/>
    <property type="molecule type" value="Genomic_DNA"/>
</dbReference>
<protein>
    <submittedName>
        <fullName evidence="1">Uncharacterized protein</fullName>
    </submittedName>
</protein>
<comment type="caution">
    <text evidence="1">The sequence shown here is derived from an EMBL/GenBank/DDBJ whole genome shotgun (WGS) entry which is preliminary data.</text>
</comment>
<name>A0A502GHJ8_9PROT</name>
<dbReference type="Proteomes" id="UP000317078">
    <property type="component" value="Unassembled WGS sequence"/>
</dbReference>
<keyword evidence="2" id="KW-1185">Reference proteome</keyword>
<evidence type="ECO:0000313" key="1">
    <source>
        <dbReference type="EMBL" id="TPG61344.1"/>
    </source>
</evidence>